<evidence type="ECO:0000313" key="3">
    <source>
        <dbReference type="EMBL" id="SNZ02069.1"/>
    </source>
</evidence>
<evidence type="ECO:0000259" key="2">
    <source>
        <dbReference type="Pfam" id="PF03629"/>
    </source>
</evidence>
<dbReference type="EMBL" id="OBEH01000009">
    <property type="protein sequence ID" value="SNZ02069.1"/>
    <property type="molecule type" value="Genomic_DNA"/>
</dbReference>
<protein>
    <submittedName>
        <fullName evidence="3">Sialate O-acetylesterase</fullName>
    </submittedName>
</protein>
<evidence type="ECO:0000313" key="4">
    <source>
        <dbReference type="Proteomes" id="UP000219048"/>
    </source>
</evidence>
<keyword evidence="1" id="KW-0378">Hydrolase</keyword>
<dbReference type="Pfam" id="PF03629">
    <property type="entry name" value="SASA"/>
    <property type="match status" value="1"/>
</dbReference>
<gene>
    <name evidence="3" type="ORF">SAMN06265377_3928</name>
</gene>
<dbReference type="InterPro" id="IPR039329">
    <property type="entry name" value="SIAE"/>
</dbReference>
<evidence type="ECO:0000256" key="1">
    <source>
        <dbReference type="ARBA" id="ARBA00022801"/>
    </source>
</evidence>
<name>A0A285MXZ1_9FLAO</name>
<dbReference type="InterPro" id="IPR005181">
    <property type="entry name" value="SASA"/>
</dbReference>
<dbReference type="InterPro" id="IPR036514">
    <property type="entry name" value="SGNH_hydro_sf"/>
</dbReference>
<dbReference type="SUPFAM" id="SSF52266">
    <property type="entry name" value="SGNH hydrolase"/>
    <property type="match status" value="1"/>
</dbReference>
<dbReference type="Proteomes" id="UP000219048">
    <property type="component" value="Unassembled WGS sequence"/>
</dbReference>
<dbReference type="AlphaFoldDB" id="A0A285MXZ1"/>
<keyword evidence="4" id="KW-1185">Reference proteome</keyword>
<organism evidence="3 4">
    <name type="scientific">Flagellimonas pacifica</name>
    <dbReference type="NCBI Taxonomy" id="1247520"/>
    <lineage>
        <taxon>Bacteria</taxon>
        <taxon>Pseudomonadati</taxon>
        <taxon>Bacteroidota</taxon>
        <taxon>Flavobacteriia</taxon>
        <taxon>Flavobacteriales</taxon>
        <taxon>Flavobacteriaceae</taxon>
        <taxon>Flagellimonas</taxon>
    </lineage>
</organism>
<reference evidence="4" key="1">
    <citation type="submission" date="2017-09" db="EMBL/GenBank/DDBJ databases">
        <authorList>
            <person name="Varghese N."/>
            <person name="Submissions S."/>
        </authorList>
    </citation>
    <scope>NUCLEOTIDE SEQUENCE [LARGE SCALE GENOMIC DNA]</scope>
    <source>
        <strain evidence="4">DSM 25885</strain>
    </source>
</reference>
<accession>A0A285MXZ1</accession>
<dbReference type="PANTHER" id="PTHR22901">
    <property type="entry name" value="SIALATE O-ACETYLESTERASE"/>
    <property type="match status" value="1"/>
</dbReference>
<dbReference type="Gene3D" id="3.40.50.1110">
    <property type="entry name" value="SGNH hydrolase"/>
    <property type="match status" value="1"/>
</dbReference>
<dbReference type="OrthoDB" id="9816001at2"/>
<proteinExistence type="predicted"/>
<feature type="domain" description="Sialate O-acetylesterase" evidence="2">
    <location>
        <begin position="103"/>
        <end position="349"/>
    </location>
</feature>
<dbReference type="GO" id="GO:0001681">
    <property type="term" value="F:sialate O-acetylesterase activity"/>
    <property type="evidence" value="ECO:0007669"/>
    <property type="project" value="InterPro"/>
</dbReference>
<dbReference type="RefSeq" id="WP_097047498.1">
    <property type="nucleotide sequence ID" value="NZ_OBEH01000009.1"/>
</dbReference>
<sequence length="467" mass="52927">MKKLLFLILVLLFNFSFAKIWTPTILSDNMVLQQQSEATIWGWTTATSETITIIGSWNNVEVTTKAHQGIWSVQVPTPVAGGPYTVTIKGHEEITFSNVMIGEVWIASGQSNMQWTPNMGLDNVEEEIKNANYADIRFFQVPQRKSSTPQDDTPGEWVSCSSETMQNFSSVAYFFGRKLYKNLSVPIGLISSNWGGTPVEVWIPEALIEDDSELKAAAQQISEYEWWPHLPGATYNGMIHPLLNFNIAGAIWYQGESNRANEKSYYKSFPLLIKTWRNLWKKDFPFYFAQIAPYDYEKDKKDIKAAVVRDAQLYTMLNVPNTGMAVTNDIGNLKNIHPTNKQEVGRRLALWALAKTYGVKDVVYSGPVYKSMEIKRNKIILSFDYAKDGLKMEGKTLKEFQIAGVDKQFVEAKARIKGNQIEVYAKEVKEPVAVRFAFYDKALPNLVNSAGLPASAFRTDDWEIEID</sequence>
<dbReference type="GO" id="GO:0005975">
    <property type="term" value="P:carbohydrate metabolic process"/>
    <property type="evidence" value="ECO:0007669"/>
    <property type="project" value="TreeGrafter"/>
</dbReference>
<dbReference type="PANTHER" id="PTHR22901:SF0">
    <property type="entry name" value="SIALATE O-ACETYLESTERASE"/>
    <property type="match status" value="1"/>
</dbReference>